<name>K9WPN5_9CYAN</name>
<keyword evidence="2" id="KW-1185">Reference proteome</keyword>
<protein>
    <submittedName>
        <fullName evidence="1">Uncharacterized protein</fullName>
    </submittedName>
</protein>
<dbReference type="EMBL" id="CP003632">
    <property type="protein sequence ID" value="AFZ22128.1"/>
    <property type="molecule type" value="Genomic_DNA"/>
</dbReference>
<dbReference type="RefSeq" id="WP_015211522.1">
    <property type="nucleotide sequence ID" value="NC_019760.1"/>
</dbReference>
<dbReference type="HOGENOM" id="CLU_135541_0_0_3"/>
<sequence length="122" mass="13329">MSTTLVPVTINTETQTKLVESLQSAQNALLEQVKQAGIELGIKSAPNLSYKELRRIARTSKLSLTLDENALSSLLAFLEFHGLKLNENELDLVLLGTTSKVAFVNGWIEGVLYAAWNGLTGR</sequence>
<organism evidence="1 2">
    <name type="scientific">Allocoleopsis franciscana PCC 7113</name>
    <dbReference type="NCBI Taxonomy" id="1173027"/>
    <lineage>
        <taxon>Bacteria</taxon>
        <taxon>Bacillati</taxon>
        <taxon>Cyanobacteriota</taxon>
        <taxon>Cyanophyceae</taxon>
        <taxon>Coleofasciculales</taxon>
        <taxon>Coleofasciculaceae</taxon>
        <taxon>Allocoleopsis</taxon>
        <taxon>Allocoleopsis franciscana</taxon>
    </lineage>
</organism>
<dbReference type="AlphaFoldDB" id="K9WPN5"/>
<dbReference type="Proteomes" id="UP000010471">
    <property type="component" value="Plasmid pMIC7113.02"/>
</dbReference>
<gene>
    <name evidence="1" type="ORF">Mic7113_6554</name>
</gene>
<geneLocation type="plasmid" evidence="1 2">
    <name>pMIC7113.02</name>
</geneLocation>
<accession>K9WPN5</accession>
<proteinExistence type="predicted"/>
<reference evidence="1 2" key="1">
    <citation type="submission" date="2012-06" db="EMBL/GenBank/DDBJ databases">
        <title>Finished plasmid 2 of genome of Microcoleus sp. PCC 7113.</title>
        <authorList>
            <consortium name="US DOE Joint Genome Institute"/>
            <person name="Gugger M."/>
            <person name="Coursin T."/>
            <person name="Rippka R."/>
            <person name="Tandeau De Marsac N."/>
            <person name="Huntemann M."/>
            <person name="Wei C.-L."/>
            <person name="Han J."/>
            <person name="Detter J.C."/>
            <person name="Han C."/>
            <person name="Tapia R."/>
            <person name="Chen A."/>
            <person name="Kyrpides N."/>
            <person name="Mavromatis K."/>
            <person name="Markowitz V."/>
            <person name="Szeto E."/>
            <person name="Ivanova N."/>
            <person name="Pagani I."/>
            <person name="Pati A."/>
            <person name="Goodwin L."/>
            <person name="Nordberg H.P."/>
            <person name="Cantor M.N."/>
            <person name="Hua S.X."/>
            <person name="Woyke T."/>
            <person name="Kerfeld C.A."/>
        </authorList>
    </citation>
    <scope>NUCLEOTIDE SEQUENCE [LARGE SCALE GENOMIC DNA]</scope>
    <source>
        <strain evidence="1 2">PCC 7113</strain>
        <plasmid evidence="1 2">pMIC7113.02</plasmid>
    </source>
</reference>
<dbReference type="KEGG" id="mic:Mic7113_6554"/>
<evidence type="ECO:0000313" key="1">
    <source>
        <dbReference type="EMBL" id="AFZ22128.1"/>
    </source>
</evidence>
<dbReference type="OrthoDB" id="457141at2"/>
<keyword evidence="1" id="KW-0614">Plasmid</keyword>
<evidence type="ECO:0000313" key="2">
    <source>
        <dbReference type="Proteomes" id="UP000010471"/>
    </source>
</evidence>